<proteinExistence type="predicted"/>
<keyword evidence="2" id="KW-1185">Reference proteome</keyword>
<dbReference type="InterPro" id="IPR026197">
    <property type="entry name" value="SCG3"/>
</dbReference>
<dbReference type="Pfam" id="PF15467">
    <property type="entry name" value="SGIII"/>
    <property type="match status" value="1"/>
</dbReference>
<dbReference type="EMBL" id="AZIM01002518">
    <property type="protein sequence ID" value="ETE63891.1"/>
    <property type="molecule type" value="Genomic_DNA"/>
</dbReference>
<gene>
    <name evidence="1" type="primary">SCG3</name>
    <name evidence="1" type="ORF">L345_10349</name>
</gene>
<organism evidence="1 2">
    <name type="scientific">Ophiophagus hannah</name>
    <name type="common">King cobra</name>
    <name type="synonym">Naja hannah</name>
    <dbReference type="NCBI Taxonomy" id="8665"/>
    <lineage>
        <taxon>Eukaryota</taxon>
        <taxon>Metazoa</taxon>
        <taxon>Chordata</taxon>
        <taxon>Craniata</taxon>
        <taxon>Vertebrata</taxon>
        <taxon>Euteleostomi</taxon>
        <taxon>Lepidosauria</taxon>
        <taxon>Squamata</taxon>
        <taxon>Bifurcata</taxon>
        <taxon>Unidentata</taxon>
        <taxon>Episquamata</taxon>
        <taxon>Toxicofera</taxon>
        <taxon>Serpentes</taxon>
        <taxon>Colubroidea</taxon>
        <taxon>Elapidae</taxon>
        <taxon>Elapinae</taxon>
        <taxon>Ophiophagus</taxon>
    </lineage>
</organism>
<feature type="non-terminal residue" evidence="1">
    <location>
        <position position="1"/>
    </location>
</feature>
<dbReference type="Proteomes" id="UP000018936">
    <property type="component" value="Unassembled WGS sequence"/>
</dbReference>
<protein>
    <submittedName>
        <fullName evidence="1">Secretogranin-3</fullName>
    </submittedName>
</protein>
<name>V8NPJ9_OPHHA</name>
<accession>V8NPJ9</accession>
<evidence type="ECO:0000313" key="2">
    <source>
        <dbReference type="Proteomes" id="UP000018936"/>
    </source>
</evidence>
<evidence type="ECO:0000313" key="1">
    <source>
        <dbReference type="EMBL" id="ETE63891.1"/>
    </source>
</evidence>
<reference evidence="1 2" key="1">
    <citation type="journal article" date="2013" name="Proc. Natl. Acad. Sci. U.S.A.">
        <title>The king cobra genome reveals dynamic gene evolution and adaptation in the snake venom system.</title>
        <authorList>
            <person name="Vonk F.J."/>
            <person name="Casewell N.R."/>
            <person name="Henkel C.V."/>
            <person name="Heimberg A.M."/>
            <person name="Jansen H.J."/>
            <person name="McCleary R.J."/>
            <person name="Kerkkamp H.M."/>
            <person name="Vos R.A."/>
            <person name="Guerreiro I."/>
            <person name="Calvete J.J."/>
            <person name="Wuster W."/>
            <person name="Woods A.E."/>
            <person name="Logan J.M."/>
            <person name="Harrison R.A."/>
            <person name="Castoe T.A."/>
            <person name="de Koning A.P."/>
            <person name="Pollock D.D."/>
            <person name="Yandell M."/>
            <person name="Calderon D."/>
            <person name="Renjifo C."/>
            <person name="Currier R.B."/>
            <person name="Salgado D."/>
            <person name="Pla D."/>
            <person name="Sanz L."/>
            <person name="Hyder A.S."/>
            <person name="Ribeiro J.M."/>
            <person name="Arntzen J.W."/>
            <person name="van den Thillart G.E."/>
            <person name="Boetzer M."/>
            <person name="Pirovano W."/>
            <person name="Dirks R.P."/>
            <person name="Spaink H.P."/>
            <person name="Duboule D."/>
            <person name="McGlinn E."/>
            <person name="Kini R.M."/>
            <person name="Richardson M.K."/>
        </authorList>
    </citation>
    <scope>NUCLEOTIDE SEQUENCE</scope>
    <source>
        <tissue evidence="1">Blood</tissue>
    </source>
</reference>
<sequence>MRSWQLFESTSIAIQTANLFWTSVRMTLVLPQPLQHPKLRCKNCSACDPSIDKSTEEADSTKAGTAEMGKEYEALKDSTKAEEENAGNNEEPKGKVVVGGAWWSCDWVDVAWWPCCWLGVVNALSLTSRHASPRLASCDCGDAANSRKCEKGPLEAVYRVSLLTPTIWILFWPKPGSERVNTRQR</sequence>
<dbReference type="AlphaFoldDB" id="V8NPJ9"/>
<comment type="caution">
    <text evidence="1">The sequence shown here is derived from an EMBL/GenBank/DDBJ whole genome shotgun (WGS) entry which is preliminary data.</text>
</comment>